<gene>
    <name evidence="2" type="ORF">HMPREF1315_0688</name>
</gene>
<dbReference type="Proteomes" id="UP000005929">
    <property type="component" value="Unassembled WGS sequence"/>
</dbReference>
<evidence type="ECO:0000313" key="2">
    <source>
        <dbReference type="EMBL" id="EIJ22937.1"/>
    </source>
</evidence>
<proteinExistence type="predicted"/>
<evidence type="ECO:0000313" key="3">
    <source>
        <dbReference type="Proteomes" id="UP000005929"/>
    </source>
</evidence>
<comment type="caution">
    <text evidence="2">The sequence shown here is derived from an EMBL/GenBank/DDBJ whole genome shotgun (WGS) entry which is preliminary data.</text>
</comment>
<dbReference type="RefSeq" id="WP_007057522.1">
    <property type="nucleotide sequence ID" value="NZ_AJTJ01000115.1"/>
</dbReference>
<accession>A0AAV3FIX1</accession>
<feature type="region of interest" description="Disordered" evidence="1">
    <location>
        <begin position="241"/>
        <end position="287"/>
    </location>
</feature>
<dbReference type="AlphaFoldDB" id="A0AAV3FIX1"/>
<organism evidence="2 3">
    <name type="scientific">Bifidobacterium longum subsp. longum 2-2B</name>
    <dbReference type="NCBI Taxonomy" id="1161745"/>
    <lineage>
        <taxon>Bacteria</taxon>
        <taxon>Bacillati</taxon>
        <taxon>Actinomycetota</taxon>
        <taxon>Actinomycetes</taxon>
        <taxon>Bifidobacteriales</taxon>
        <taxon>Bifidobacteriaceae</taxon>
        <taxon>Bifidobacterium</taxon>
    </lineage>
</organism>
<dbReference type="EMBL" id="AJTJ01000115">
    <property type="protein sequence ID" value="EIJ22937.1"/>
    <property type="molecule type" value="Genomic_DNA"/>
</dbReference>
<reference evidence="2 3" key="1">
    <citation type="journal article" date="2013" name="Genome Announc.">
        <title>Draft Genome Sequences of Two Pairs of Human Intestinal Bifidobacterium longum subsp. longum Strains, 44B and 1-6B and 35B and 2-2B, Consecutively Isolated from Two Children after a 5-Year Time Period.</title>
        <authorList>
            <person name="Shkoporov A.N."/>
            <person name="Efimov B.A."/>
            <person name="Khokhlova E.V."/>
            <person name="Chaplin A.V."/>
            <person name="Kafarskaya L.I."/>
            <person name="Durkin A.S."/>
            <person name="McCorrison J."/>
            <person name="Torralba M."/>
            <person name="Gillis M."/>
            <person name="Sutton G."/>
            <person name="Weibel D.B."/>
            <person name="Nelson K.E."/>
            <person name="Smeianov V.V."/>
        </authorList>
    </citation>
    <scope>NUCLEOTIDE SEQUENCE [LARGE SCALE GENOMIC DNA]</scope>
    <source>
        <strain evidence="2 3">2-2B</strain>
    </source>
</reference>
<evidence type="ECO:0008006" key="4">
    <source>
        <dbReference type="Google" id="ProtNLM"/>
    </source>
</evidence>
<protein>
    <recommendedName>
        <fullName evidence="4">Tail fiber protein</fullName>
    </recommendedName>
</protein>
<name>A0AAV3FIX1_BIFLL</name>
<sequence length="287" mass="29561">MTQIHISIRKPKTGGLDPVTGTLRFRPVRRHFDAAKNLIIAASFDANLSETGELTVDLLPTTPAFVWQVVELADSPQAYTRYVEVPDSQARVEYADLVEVDAATFVPKDMTSSQLLKVRRASTQSEAETLSAQYPDVLVFFNETATVTTAAAVMGTLESIAADAQTSAALAKNAMLSARSSADSATAVQSDLSSLASNASMAAASVANDSQTVADAASTVAEKGATAIAAIDSVVQQVKDRAESASAGLPSTGAGGSTEETGKDSTGETPTGTVSEEPAAKATVKGA</sequence>
<evidence type="ECO:0000256" key="1">
    <source>
        <dbReference type="SAM" id="MobiDB-lite"/>
    </source>
</evidence>